<dbReference type="RefSeq" id="WP_044229002.1">
    <property type="nucleotide sequence ID" value="NZ_JRYR02000001.1"/>
</dbReference>
<organism evidence="2 3">
    <name type="scientific">Flammeovirga pacifica</name>
    <dbReference type="NCBI Taxonomy" id="915059"/>
    <lineage>
        <taxon>Bacteria</taxon>
        <taxon>Pseudomonadati</taxon>
        <taxon>Bacteroidota</taxon>
        <taxon>Cytophagia</taxon>
        <taxon>Cytophagales</taxon>
        <taxon>Flammeovirgaceae</taxon>
        <taxon>Flammeovirga</taxon>
    </lineage>
</organism>
<gene>
    <name evidence="2" type="ORF">NH26_13995</name>
</gene>
<protein>
    <recommendedName>
        <fullName evidence="4">Phage portal protein</fullName>
    </recommendedName>
</protein>
<feature type="compositionally biased region" description="Polar residues" evidence="1">
    <location>
        <begin position="422"/>
        <end position="441"/>
    </location>
</feature>
<proteinExistence type="predicted"/>
<dbReference type="STRING" id="915059.NH26_13995"/>
<feature type="region of interest" description="Disordered" evidence="1">
    <location>
        <begin position="418"/>
        <end position="441"/>
    </location>
</feature>
<dbReference type="AlphaFoldDB" id="A0A1S1Z279"/>
<name>A0A1S1Z279_FLAPC</name>
<comment type="caution">
    <text evidence="2">The sequence shown here is derived from an EMBL/GenBank/DDBJ whole genome shotgun (WGS) entry which is preliminary data.</text>
</comment>
<dbReference type="EMBL" id="JRYR02000001">
    <property type="protein sequence ID" value="OHX67376.1"/>
    <property type="molecule type" value="Genomic_DNA"/>
</dbReference>
<reference evidence="2 3" key="1">
    <citation type="journal article" date="2012" name="Int. J. Syst. Evol. Microbiol.">
        <title>Flammeovirga pacifica sp. nov., isolated from deep-sea sediment.</title>
        <authorList>
            <person name="Xu H."/>
            <person name="Fu Y."/>
            <person name="Yang N."/>
            <person name="Ding Z."/>
            <person name="Lai Q."/>
            <person name="Zeng R."/>
        </authorList>
    </citation>
    <scope>NUCLEOTIDE SEQUENCE [LARGE SCALE GENOMIC DNA]</scope>
    <source>
        <strain evidence="3">DSM 24597 / LMG 26175 / WPAGA1</strain>
    </source>
</reference>
<keyword evidence="3" id="KW-1185">Reference proteome</keyword>
<sequence length="441" mass="50106">MKLSHGFVGSTKMSTSYTDDQKKFLRKQKSSKKNTTKHVPYGDADDLPNHLIELVGRSSIMPGLSEFWEGVWLGDGFKTYQKIVENGKIKTVEFFDQELQDWLDSSRAEEVILDLLPDFWATGNAYCQLVFTKGNKVDFFFHNEVVDCRVTEKDKDGLSKYIVIDSCFDTANTEVSEETHRQEVANIKTNEKKAIQDKRGVFHIFRKKAGKRYYGLPVWWSEETEKALNVSHSMFTFKDENLENSINAKYHIELFNDYFKEKYGAEKTEEEIKEIKHQLVKDVHSNITNPENAGKTLWTDFTIDKRTGEKISAIKISLIPNDLKDDAYSKAIDQISGVLAMTTNTNPGLADLIVGGKLGGDTGSAVRESYNVTGKTKTKINRSLLLKPFNWAIKHNFPHLKNVYIDFASFQLTTTDKVKSGVQDTSPNKTEDQNATTNNGE</sequence>
<dbReference type="OrthoDB" id="671786at2"/>
<accession>A0A1S1Z279</accession>
<feature type="compositionally biased region" description="Basic residues" evidence="1">
    <location>
        <begin position="24"/>
        <end position="36"/>
    </location>
</feature>
<evidence type="ECO:0000256" key="1">
    <source>
        <dbReference type="SAM" id="MobiDB-lite"/>
    </source>
</evidence>
<feature type="region of interest" description="Disordered" evidence="1">
    <location>
        <begin position="19"/>
        <end position="42"/>
    </location>
</feature>
<evidence type="ECO:0000313" key="3">
    <source>
        <dbReference type="Proteomes" id="UP000179797"/>
    </source>
</evidence>
<dbReference type="Proteomes" id="UP000179797">
    <property type="component" value="Unassembled WGS sequence"/>
</dbReference>
<evidence type="ECO:0008006" key="4">
    <source>
        <dbReference type="Google" id="ProtNLM"/>
    </source>
</evidence>
<evidence type="ECO:0000313" key="2">
    <source>
        <dbReference type="EMBL" id="OHX67376.1"/>
    </source>
</evidence>